<feature type="compositionally biased region" description="Low complexity" evidence="1">
    <location>
        <begin position="43"/>
        <end position="53"/>
    </location>
</feature>
<feature type="compositionally biased region" description="Low complexity" evidence="1">
    <location>
        <begin position="72"/>
        <end position="95"/>
    </location>
</feature>
<dbReference type="EMBL" id="FUWZ01000002">
    <property type="protein sequence ID" value="SKA21315.1"/>
    <property type="molecule type" value="Genomic_DNA"/>
</dbReference>
<evidence type="ECO:0000313" key="3">
    <source>
        <dbReference type="EMBL" id="SKA21315.1"/>
    </source>
</evidence>
<evidence type="ECO:0000313" key="4">
    <source>
        <dbReference type="Proteomes" id="UP000190367"/>
    </source>
</evidence>
<feature type="signal peptide" evidence="2">
    <location>
        <begin position="1"/>
        <end position="19"/>
    </location>
</feature>
<dbReference type="RefSeq" id="WP_078670061.1">
    <property type="nucleotide sequence ID" value="NZ_FUWZ01000002.1"/>
</dbReference>
<dbReference type="AlphaFoldDB" id="A0A1T4RZE4"/>
<name>A0A1T4RZE4_9BACT</name>
<reference evidence="4" key="1">
    <citation type="submission" date="2017-02" db="EMBL/GenBank/DDBJ databases">
        <authorList>
            <person name="Varghese N."/>
            <person name="Submissions S."/>
        </authorList>
    </citation>
    <scope>NUCLEOTIDE SEQUENCE [LARGE SCALE GENOMIC DNA]</scope>
    <source>
        <strain evidence="4">DSM 22224</strain>
    </source>
</reference>
<evidence type="ECO:0000256" key="2">
    <source>
        <dbReference type="SAM" id="SignalP"/>
    </source>
</evidence>
<dbReference type="STRING" id="634771.SAMN04488128_1021614"/>
<organism evidence="3 4">
    <name type="scientific">Chitinophaga eiseniae</name>
    <dbReference type="NCBI Taxonomy" id="634771"/>
    <lineage>
        <taxon>Bacteria</taxon>
        <taxon>Pseudomonadati</taxon>
        <taxon>Bacteroidota</taxon>
        <taxon>Chitinophagia</taxon>
        <taxon>Chitinophagales</taxon>
        <taxon>Chitinophagaceae</taxon>
        <taxon>Chitinophaga</taxon>
    </lineage>
</organism>
<evidence type="ECO:0008006" key="5">
    <source>
        <dbReference type="Google" id="ProtNLM"/>
    </source>
</evidence>
<protein>
    <recommendedName>
        <fullName evidence="5">Beta-lactamase-inhibitor-like, PepSY-like</fullName>
    </recommendedName>
</protein>
<dbReference type="Proteomes" id="UP000190367">
    <property type="component" value="Unassembled WGS sequence"/>
</dbReference>
<feature type="chain" id="PRO_5013341089" description="Beta-lactamase-inhibitor-like, PepSY-like" evidence="2">
    <location>
        <begin position="20"/>
        <end position="257"/>
    </location>
</feature>
<feature type="region of interest" description="Disordered" evidence="1">
    <location>
        <begin position="68"/>
        <end position="95"/>
    </location>
</feature>
<dbReference type="OrthoDB" id="660752at2"/>
<sequence>MLKNLSIFSGLLLMLSCLSCNQLTDTFKDTFKEKTDDKKEETPSGTSSTVTSSVVIESHVSADTVSTTYRYRSSGTPPSSGAAGAATTTGASGSSRGTAAKAAFLMDEAGLKAAQASLLALPAYAGKKMYLYDDIHAYDDGRINLQLRHPDNPEYVDAYHYRNGRWTGPEPVQLSVRDKVEQKMIPLDDIDFASMARVYKNIAEKSATIEGAKTPTHIYGIVQEKRMLWYPASISGSRERYAISFNPDGSVKRFFRE</sequence>
<keyword evidence="2" id="KW-0732">Signal</keyword>
<feature type="compositionally biased region" description="Basic and acidic residues" evidence="1">
    <location>
        <begin position="33"/>
        <end position="42"/>
    </location>
</feature>
<accession>A0A1T4RZE4</accession>
<gene>
    <name evidence="3" type="ORF">SAMN04488128_1021614</name>
</gene>
<feature type="region of interest" description="Disordered" evidence="1">
    <location>
        <begin position="33"/>
        <end position="53"/>
    </location>
</feature>
<keyword evidence="4" id="KW-1185">Reference proteome</keyword>
<proteinExistence type="predicted"/>
<dbReference type="PROSITE" id="PS51257">
    <property type="entry name" value="PROKAR_LIPOPROTEIN"/>
    <property type="match status" value="1"/>
</dbReference>
<evidence type="ECO:0000256" key="1">
    <source>
        <dbReference type="SAM" id="MobiDB-lite"/>
    </source>
</evidence>